<evidence type="ECO:0000256" key="2">
    <source>
        <dbReference type="ARBA" id="ARBA00010962"/>
    </source>
</evidence>
<sequence>MKFSRLGERRWCTLITLVVIVSGLLCLFIIYPILDERNGYRPITIPINNKPKPVDWIDPDTPKNALSKIATDGSRYQLVFSDEFNKDGRTFGPGQDKAWEAVDLHYWVTGDYEWYQPDAVTTKNGNLEIKITKERLHDLDYKSGMLQSWNKFCFTGGSIEVNVSLPGRGDIQGFWPAIWTMGNLGRAGYGATTEGTWPYTYDTCDIGVTKNQSLTNNLSWLPGQKLNRCVCKGQEHPSPGKGRAAPEIDILEAAGVPGQQGTVSQSHQVAPFNANYDIKTQYTRIYDNDTNMNGYKGGKLQQAVSAVTTVPLQYYEGRGYQTYGFEYLPGPNGYVTWLINGRPTWRVDAAAIGPDPITKIAQRMISEEPMYIIMNLAISSGFGWVDFEHLPFPSTMRIDYVRVYQHPDRINIGCDPKDFPTADYINRHINAYTNPNLTTWNQAGYEFPTFNLDGSCPNPP</sequence>
<dbReference type="Pfam" id="PF03935">
    <property type="entry name" value="SKN1_KRE6_Sbg1"/>
    <property type="match status" value="1"/>
</dbReference>
<dbReference type="GO" id="GO:0015926">
    <property type="term" value="F:glucosidase activity"/>
    <property type="evidence" value="ECO:0007669"/>
    <property type="project" value="TreeGrafter"/>
</dbReference>
<dbReference type="OrthoDB" id="412647at2759"/>
<dbReference type="InterPro" id="IPR013320">
    <property type="entry name" value="ConA-like_dom_sf"/>
</dbReference>
<evidence type="ECO:0000256" key="1">
    <source>
        <dbReference type="ARBA" id="ARBA00004606"/>
    </source>
</evidence>
<dbReference type="EMBL" id="MCFE01000440">
    <property type="protein sequence ID" value="ORX89516.1"/>
    <property type="molecule type" value="Genomic_DNA"/>
</dbReference>
<evidence type="ECO:0000259" key="10">
    <source>
        <dbReference type="PROSITE" id="PS51762"/>
    </source>
</evidence>
<dbReference type="AlphaFoldDB" id="A0A1Y1XVK3"/>
<dbReference type="SUPFAM" id="SSF49899">
    <property type="entry name" value="Concanavalin A-like lectins/glucanases"/>
    <property type="match status" value="1"/>
</dbReference>
<dbReference type="CDD" id="cd02180">
    <property type="entry name" value="GH16_fungal_KRE6_glucanase"/>
    <property type="match status" value="1"/>
</dbReference>
<proteinExistence type="inferred from homology"/>
<feature type="transmembrane region" description="Helical" evidence="9">
    <location>
        <begin position="12"/>
        <end position="34"/>
    </location>
</feature>
<evidence type="ECO:0000256" key="7">
    <source>
        <dbReference type="ARBA" id="ARBA00023180"/>
    </source>
</evidence>
<keyword evidence="3 9" id="KW-0812">Transmembrane</keyword>
<dbReference type="PANTHER" id="PTHR31361">
    <property type="entry name" value="BETA-GLUCAN SYNTHESIS-ASSOCIATED PROTEIN KRE6-RELATED"/>
    <property type="match status" value="1"/>
</dbReference>
<dbReference type="PANTHER" id="PTHR31361:SF15">
    <property type="entry name" value="GH16 DOMAIN-CONTAINING PROTEIN"/>
    <property type="match status" value="1"/>
</dbReference>
<dbReference type="GO" id="GO:0006078">
    <property type="term" value="P:(1-&gt;6)-beta-D-glucan biosynthetic process"/>
    <property type="evidence" value="ECO:0007669"/>
    <property type="project" value="TreeGrafter"/>
</dbReference>
<dbReference type="Proteomes" id="UP000193498">
    <property type="component" value="Unassembled WGS sequence"/>
</dbReference>
<reference evidence="11 12" key="1">
    <citation type="submission" date="2016-07" db="EMBL/GenBank/DDBJ databases">
        <title>Pervasive Adenine N6-methylation of Active Genes in Fungi.</title>
        <authorList>
            <consortium name="DOE Joint Genome Institute"/>
            <person name="Mondo S.J."/>
            <person name="Dannebaum R.O."/>
            <person name="Kuo R.C."/>
            <person name="Labutti K."/>
            <person name="Haridas S."/>
            <person name="Kuo A."/>
            <person name="Salamov A."/>
            <person name="Ahrendt S.R."/>
            <person name="Lipzen A."/>
            <person name="Sullivan W."/>
            <person name="Andreopoulos W.B."/>
            <person name="Clum A."/>
            <person name="Lindquist E."/>
            <person name="Daum C."/>
            <person name="Ramamoorthy G.K."/>
            <person name="Gryganskyi A."/>
            <person name="Culley D."/>
            <person name="Magnuson J.K."/>
            <person name="James T.Y."/>
            <person name="O'Malley M.A."/>
            <person name="Stajich J.E."/>
            <person name="Spatafora J.W."/>
            <person name="Visel A."/>
            <person name="Grigoriev I.V."/>
        </authorList>
    </citation>
    <scope>NUCLEOTIDE SEQUENCE [LARGE SCALE GENOMIC DNA]</scope>
    <source>
        <strain evidence="11 12">CBS 931.73</strain>
    </source>
</reference>
<dbReference type="InterPro" id="IPR000757">
    <property type="entry name" value="Beta-glucanase-like"/>
</dbReference>
<dbReference type="GO" id="GO:0005789">
    <property type="term" value="C:endoplasmic reticulum membrane"/>
    <property type="evidence" value="ECO:0007669"/>
    <property type="project" value="TreeGrafter"/>
</dbReference>
<keyword evidence="12" id="KW-1185">Reference proteome</keyword>
<feature type="domain" description="GH16" evidence="10">
    <location>
        <begin position="54"/>
        <end position="409"/>
    </location>
</feature>
<dbReference type="FunCoup" id="A0A1Y1XVK3">
    <property type="interactions" value="154"/>
</dbReference>
<keyword evidence="4" id="KW-0735">Signal-anchor</keyword>
<organism evidence="11 12">
    <name type="scientific">Basidiobolus meristosporus CBS 931.73</name>
    <dbReference type="NCBI Taxonomy" id="1314790"/>
    <lineage>
        <taxon>Eukaryota</taxon>
        <taxon>Fungi</taxon>
        <taxon>Fungi incertae sedis</taxon>
        <taxon>Zoopagomycota</taxon>
        <taxon>Entomophthoromycotina</taxon>
        <taxon>Basidiobolomycetes</taxon>
        <taxon>Basidiobolales</taxon>
        <taxon>Basidiobolaceae</taxon>
        <taxon>Basidiobolus</taxon>
    </lineage>
</organism>
<gene>
    <name evidence="11" type="ORF">K493DRAFT_318632</name>
</gene>
<keyword evidence="8" id="KW-0961">Cell wall biogenesis/degradation</keyword>
<evidence type="ECO:0000256" key="8">
    <source>
        <dbReference type="ARBA" id="ARBA00023316"/>
    </source>
</evidence>
<keyword evidence="5 9" id="KW-1133">Transmembrane helix</keyword>
<keyword evidence="7" id="KW-0325">Glycoprotein</keyword>
<keyword evidence="11" id="KW-0378">Hydrolase</keyword>
<accession>A0A1Y1XVK3</accession>
<dbReference type="Gene3D" id="2.60.120.200">
    <property type="match status" value="1"/>
</dbReference>
<evidence type="ECO:0000256" key="3">
    <source>
        <dbReference type="ARBA" id="ARBA00022692"/>
    </source>
</evidence>
<evidence type="ECO:0000256" key="5">
    <source>
        <dbReference type="ARBA" id="ARBA00022989"/>
    </source>
</evidence>
<evidence type="ECO:0000256" key="9">
    <source>
        <dbReference type="SAM" id="Phobius"/>
    </source>
</evidence>
<dbReference type="STRING" id="1314790.A0A1Y1XVK3"/>
<protein>
    <submittedName>
        <fullName evidence="11">Family 16 glycoside hydrolase</fullName>
    </submittedName>
</protein>
<dbReference type="InParanoid" id="A0A1Y1XVK3"/>
<evidence type="ECO:0000256" key="6">
    <source>
        <dbReference type="ARBA" id="ARBA00023136"/>
    </source>
</evidence>
<evidence type="ECO:0000313" key="12">
    <source>
        <dbReference type="Proteomes" id="UP000193498"/>
    </source>
</evidence>
<comment type="subcellular location">
    <subcellularLocation>
        <location evidence="1">Membrane</location>
        <topology evidence="1">Single-pass type II membrane protein</topology>
    </subcellularLocation>
</comment>
<comment type="caution">
    <text evidence="11">The sequence shown here is derived from an EMBL/GenBank/DDBJ whole genome shotgun (WGS) entry which is preliminary data.</text>
</comment>
<dbReference type="PROSITE" id="PS51762">
    <property type="entry name" value="GH16_2"/>
    <property type="match status" value="1"/>
</dbReference>
<dbReference type="GO" id="GO:0005886">
    <property type="term" value="C:plasma membrane"/>
    <property type="evidence" value="ECO:0007669"/>
    <property type="project" value="TreeGrafter"/>
</dbReference>
<evidence type="ECO:0000256" key="4">
    <source>
        <dbReference type="ARBA" id="ARBA00022968"/>
    </source>
</evidence>
<dbReference type="GO" id="GO:0031505">
    <property type="term" value="P:fungal-type cell wall organization"/>
    <property type="evidence" value="ECO:0007669"/>
    <property type="project" value="TreeGrafter"/>
</dbReference>
<comment type="similarity">
    <text evidence="2">Belongs to the SKN1/KRE6 family.</text>
</comment>
<keyword evidence="6 9" id="KW-0472">Membrane</keyword>
<name>A0A1Y1XVK3_9FUNG</name>
<evidence type="ECO:0000313" key="11">
    <source>
        <dbReference type="EMBL" id="ORX89516.1"/>
    </source>
</evidence>
<dbReference type="InterPro" id="IPR005629">
    <property type="entry name" value="Skn1/Kre6/Sbg1"/>
</dbReference>